<keyword evidence="3 7" id="KW-0862">Zinc</keyword>
<proteinExistence type="inferred from homology"/>
<sequence length="164" mass="17406">MADTHLHHATGNCVKSTIALAEDACAQAGVRLTKIRRRVLEIIAAAGTPIGAYAIIDSMARSTGTRPAPMTVYRALDFLIERALVHRLASRNAYLACDHSHGHDDTVVFLLCEACTYVGEIADTQLASIIDAQGRAKGFSAQRRLIEVSGLCAACVVASNATQG</sequence>
<evidence type="ECO:0008006" key="11">
    <source>
        <dbReference type="Google" id="ProtNLM"/>
    </source>
</evidence>
<keyword evidence="7" id="KW-0479">Metal-binding</keyword>
<keyword evidence="8" id="KW-0408">Iron</keyword>
<comment type="cofactor">
    <cofactor evidence="8">
        <name>Mn(2+)</name>
        <dbReference type="ChEBI" id="CHEBI:29035"/>
    </cofactor>
    <cofactor evidence="8">
        <name>Fe(2+)</name>
        <dbReference type="ChEBI" id="CHEBI:29033"/>
    </cofactor>
    <text evidence="8">Binds 1 Mn(2+) or Fe(2+) ion per subunit.</text>
</comment>
<evidence type="ECO:0000256" key="8">
    <source>
        <dbReference type="PIRSR" id="PIRSR602481-2"/>
    </source>
</evidence>
<evidence type="ECO:0000256" key="2">
    <source>
        <dbReference type="ARBA" id="ARBA00022491"/>
    </source>
</evidence>
<dbReference type="Proteomes" id="UP000192872">
    <property type="component" value="Unassembled WGS sequence"/>
</dbReference>
<dbReference type="GO" id="GO:0045892">
    <property type="term" value="P:negative regulation of DNA-templated transcription"/>
    <property type="evidence" value="ECO:0007669"/>
    <property type="project" value="TreeGrafter"/>
</dbReference>
<dbReference type="InterPro" id="IPR043135">
    <property type="entry name" value="Fur_C"/>
</dbReference>
<feature type="binding site" evidence="7">
    <location>
        <position position="155"/>
    </location>
    <ligand>
        <name>Zn(2+)</name>
        <dbReference type="ChEBI" id="CHEBI:29105"/>
    </ligand>
</feature>
<dbReference type="Pfam" id="PF01475">
    <property type="entry name" value="FUR"/>
    <property type="match status" value="1"/>
</dbReference>
<evidence type="ECO:0000256" key="7">
    <source>
        <dbReference type="PIRSR" id="PIRSR602481-1"/>
    </source>
</evidence>
<dbReference type="PANTHER" id="PTHR33202">
    <property type="entry name" value="ZINC UPTAKE REGULATION PROTEIN"/>
    <property type="match status" value="1"/>
</dbReference>
<dbReference type="Gene3D" id="1.10.10.10">
    <property type="entry name" value="Winged helix-like DNA-binding domain superfamily/Winged helix DNA-binding domain"/>
    <property type="match status" value="1"/>
</dbReference>
<dbReference type="GO" id="GO:0000976">
    <property type="term" value="F:transcription cis-regulatory region binding"/>
    <property type="evidence" value="ECO:0007669"/>
    <property type="project" value="TreeGrafter"/>
</dbReference>
<feature type="binding site" evidence="7">
    <location>
        <position position="115"/>
    </location>
    <ligand>
        <name>Zn(2+)</name>
        <dbReference type="ChEBI" id="CHEBI:29105"/>
    </ligand>
</feature>
<keyword evidence="2" id="KW-0678">Repressor</keyword>
<dbReference type="GO" id="GO:0008270">
    <property type="term" value="F:zinc ion binding"/>
    <property type="evidence" value="ECO:0007669"/>
    <property type="project" value="TreeGrafter"/>
</dbReference>
<evidence type="ECO:0000256" key="1">
    <source>
        <dbReference type="ARBA" id="ARBA00007957"/>
    </source>
</evidence>
<dbReference type="Gene3D" id="3.30.1490.190">
    <property type="match status" value="1"/>
</dbReference>
<dbReference type="GO" id="GO:0003700">
    <property type="term" value="F:DNA-binding transcription factor activity"/>
    <property type="evidence" value="ECO:0007669"/>
    <property type="project" value="InterPro"/>
</dbReference>
<gene>
    <name evidence="9" type="ORF">A4S15_05015</name>
</gene>
<keyword evidence="5" id="KW-0238">DNA-binding</keyword>
<dbReference type="GO" id="GO:1900376">
    <property type="term" value="P:regulation of secondary metabolite biosynthetic process"/>
    <property type="evidence" value="ECO:0007669"/>
    <property type="project" value="TreeGrafter"/>
</dbReference>
<organism evidence="9 10">
    <name type="scientific">Candidatus Raskinella chloraquaticus</name>
    <dbReference type="NCBI Taxonomy" id="1951219"/>
    <lineage>
        <taxon>Bacteria</taxon>
        <taxon>Pseudomonadati</taxon>
        <taxon>Pseudomonadota</taxon>
        <taxon>Alphaproteobacteria</taxon>
        <taxon>Hyphomicrobiales</taxon>
        <taxon>Phreatobacteraceae</taxon>
        <taxon>Candidatus Raskinella</taxon>
    </lineage>
</organism>
<evidence type="ECO:0000256" key="4">
    <source>
        <dbReference type="ARBA" id="ARBA00023015"/>
    </source>
</evidence>
<protein>
    <recommendedName>
        <fullName evidence="11">Ferric uptake regulation protein</fullName>
    </recommendedName>
</protein>
<keyword evidence="6" id="KW-0804">Transcription</keyword>
<feature type="binding site" evidence="7">
    <location>
        <position position="112"/>
    </location>
    <ligand>
        <name>Zn(2+)</name>
        <dbReference type="ChEBI" id="CHEBI:29105"/>
    </ligand>
</feature>
<evidence type="ECO:0000313" key="9">
    <source>
        <dbReference type="EMBL" id="OQW53356.1"/>
    </source>
</evidence>
<evidence type="ECO:0000256" key="6">
    <source>
        <dbReference type="ARBA" id="ARBA00023163"/>
    </source>
</evidence>
<evidence type="ECO:0000313" key="10">
    <source>
        <dbReference type="Proteomes" id="UP000192872"/>
    </source>
</evidence>
<dbReference type="PANTHER" id="PTHR33202:SF6">
    <property type="entry name" value="ZINC UPTAKE REGULATION PROTEIN"/>
    <property type="match status" value="1"/>
</dbReference>
<name>A0A1W9I0R3_9HYPH</name>
<dbReference type="GO" id="GO:0005829">
    <property type="term" value="C:cytosol"/>
    <property type="evidence" value="ECO:0007669"/>
    <property type="project" value="TreeGrafter"/>
</dbReference>
<evidence type="ECO:0000256" key="5">
    <source>
        <dbReference type="ARBA" id="ARBA00023125"/>
    </source>
</evidence>
<dbReference type="EMBL" id="LWDL01000009">
    <property type="protein sequence ID" value="OQW53356.1"/>
    <property type="molecule type" value="Genomic_DNA"/>
</dbReference>
<dbReference type="InterPro" id="IPR036390">
    <property type="entry name" value="WH_DNA-bd_sf"/>
</dbReference>
<dbReference type="InterPro" id="IPR036388">
    <property type="entry name" value="WH-like_DNA-bd_sf"/>
</dbReference>
<comment type="similarity">
    <text evidence="1">Belongs to the Fur family.</text>
</comment>
<dbReference type="RefSeq" id="WP_376800295.1">
    <property type="nucleotide sequence ID" value="NZ_DBNB01000037.1"/>
</dbReference>
<evidence type="ECO:0000256" key="3">
    <source>
        <dbReference type="ARBA" id="ARBA00022833"/>
    </source>
</evidence>
<feature type="binding site" evidence="8">
    <location>
        <position position="104"/>
    </location>
    <ligand>
        <name>Fe cation</name>
        <dbReference type="ChEBI" id="CHEBI:24875"/>
    </ligand>
</feature>
<comment type="cofactor">
    <cofactor evidence="7">
        <name>Zn(2+)</name>
        <dbReference type="ChEBI" id="CHEBI:29105"/>
    </cofactor>
    <text evidence="7">Binds 1 zinc ion per subunit.</text>
</comment>
<reference evidence="9 10" key="1">
    <citation type="journal article" date="2017" name="Water Res.">
        <title>Comammox in drinking water systems.</title>
        <authorList>
            <person name="Wang Y."/>
            <person name="Ma L."/>
            <person name="Mao Y."/>
            <person name="Jiang X."/>
            <person name="Xia Y."/>
            <person name="Yu K."/>
            <person name="Li B."/>
            <person name="Zhang T."/>
        </authorList>
    </citation>
    <scope>NUCLEOTIDE SEQUENCE [LARGE SCALE GENOMIC DNA]</scope>
    <source>
        <strain evidence="9">SG_bin8</strain>
    </source>
</reference>
<keyword evidence="4" id="KW-0805">Transcription regulation</keyword>
<accession>A0A1W9I0R3</accession>
<dbReference type="SUPFAM" id="SSF46785">
    <property type="entry name" value="Winged helix' DNA-binding domain"/>
    <property type="match status" value="1"/>
</dbReference>
<dbReference type="AlphaFoldDB" id="A0A1W9I0R3"/>
<feature type="binding site" evidence="7">
    <location>
        <position position="152"/>
    </location>
    <ligand>
        <name>Zn(2+)</name>
        <dbReference type="ChEBI" id="CHEBI:29105"/>
    </ligand>
</feature>
<dbReference type="STRING" id="1827387.A4S15_05015"/>
<dbReference type="InterPro" id="IPR002481">
    <property type="entry name" value="FUR"/>
</dbReference>
<comment type="caution">
    <text evidence="9">The sequence shown here is derived from an EMBL/GenBank/DDBJ whole genome shotgun (WGS) entry which is preliminary data.</text>
</comment>